<organism evidence="2 3">
    <name type="scientific">Trifolium pratense</name>
    <name type="common">Red clover</name>
    <dbReference type="NCBI Taxonomy" id="57577"/>
    <lineage>
        <taxon>Eukaryota</taxon>
        <taxon>Viridiplantae</taxon>
        <taxon>Streptophyta</taxon>
        <taxon>Embryophyta</taxon>
        <taxon>Tracheophyta</taxon>
        <taxon>Spermatophyta</taxon>
        <taxon>Magnoliopsida</taxon>
        <taxon>eudicotyledons</taxon>
        <taxon>Gunneridae</taxon>
        <taxon>Pentapetalae</taxon>
        <taxon>rosids</taxon>
        <taxon>fabids</taxon>
        <taxon>Fabales</taxon>
        <taxon>Fabaceae</taxon>
        <taxon>Papilionoideae</taxon>
        <taxon>50 kb inversion clade</taxon>
        <taxon>NPAAA clade</taxon>
        <taxon>Hologalegina</taxon>
        <taxon>IRL clade</taxon>
        <taxon>Trifolieae</taxon>
        <taxon>Trifolium</taxon>
    </lineage>
</organism>
<dbReference type="Gramene" id="Tp57577_TGAC_v2_mRNA26594">
    <property type="protein sequence ID" value="Tp57577_TGAC_v2_mRNA26594"/>
    <property type="gene ID" value="Tp57577_TGAC_v2_gene25714"/>
</dbReference>
<dbReference type="Proteomes" id="UP000236291">
    <property type="component" value="Unassembled WGS sequence"/>
</dbReference>
<name>A0A2K3PLS3_TRIPR</name>
<dbReference type="EMBL" id="ASHM01008361">
    <property type="protein sequence ID" value="PNY16241.1"/>
    <property type="molecule type" value="Genomic_DNA"/>
</dbReference>
<feature type="region of interest" description="Disordered" evidence="1">
    <location>
        <begin position="21"/>
        <end position="42"/>
    </location>
</feature>
<evidence type="ECO:0000313" key="2">
    <source>
        <dbReference type="EMBL" id="PNY16241.1"/>
    </source>
</evidence>
<protein>
    <submittedName>
        <fullName evidence="2">FAR1-related protein</fullName>
    </submittedName>
</protein>
<evidence type="ECO:0000256" key="1">
    <source>
        <dbReference type="SAM" id="MobiDB-lite"/>
    </source>
</evidence>
<dbReference type="AlphaFoldDB" id="A0A2K3PLS3"/>
<proteinExistence type="predicted"/>
<dbReference type="OrthoDB" id="1434500at2759"/>
<gene>
    <name evidence="2" type="ORF">L195_g012956</name>
</gene>
<feature type="compositionally biased region" description="Basic and acidic residues" evidence="1">
    <location>
        <begin position="21"/>
        <end position="34"/>
    </location>
</feature>
<reference evidence="2 3" key="1">
    <citation type="journal article" date="2014" name="Am. J. Bot.">
        <title>Genome assembly and annotation for red clover (Trifolium pratense; Fabaceae).</title>
        <authorList>
            <person name="Istvanek J."/>
            <person name="Jaros M."/>
            <person name="Krenek A."/>
            <person name="Repkova J."/>
        </authorList>
    </citation>
    <scope>NUCLEOTIDE SEQUENCE [LARGE SCALE GENOMIC DNA]</scope>
    <source>
        <strain evidence="3">cv. Tatra</strain>
        <tissue evidence="2">Young leaves</tissue>
    </source>
</reference>
<accession>A0A2K3PLS3</accession>
<reference evidence="2 3" key="2">
    <citation type="journal article" date="2017" name="Front. Plant Sci.">
        <title>Gene Classification and Mining of Molecular Markers Useful in Red Clover (Trifolium pratense) Breeding.</title>
        <authorList>
            <person name="Istvanek J."/>
            <person name="Dluhosova J."/>
            <person name="Dluhos P."/>
            <person name="Patkova L."/>
            <person name="Nedelnik J."/>
            <person name="Repkova J."/>
        </authorList>
    </citation>
    <scope>NUCLEOTIDE SEQUENCE [LARGE SCALE GENOMIC DNA]</scope>
    <source>
        <strain evidence="3">cv. Tatra</strain>
        <tissue evidence="2">Young leaves</tissue>
    </source>
</reference>
<evidence type="ECO:0000313" key="3">
    <source>
        <dbReference type="Proteomes" id="UP000236291"/>
    </source>
</evidence>
<comment type="caution">
    <text evidence="2">The sequence shown here is derived from an EMBL/GenBank/DDBJ whole genome shotgun (WGS) entry which is preliminary data.</text>
</comment>
<sequence length="114" mass="13081">MDDSNTRKVEIKLGKKPIVEEHGNVDAKQPDEPHNVVPLPPPPPTIDFRIQFTMEMKFDNRAQMLKWVRDLARELGFVTMIAKSDNGANGGKGYVHIVCQRGGKYWEYLITHFM</sequence>